<dbReference type="EMBL" id="JARPUR010000001">
    <property type="protein sequence ID" value="KAK4886460.1"/>
    <property type="molecule type" value="Genomic_DNA"/>
</dbReference>
<dbReference type="PANTHER" id="PTHR33244:SF3">
    <property type="entry name" value="PEPTIDASE A2 DOMAIN-CONTAINING PROTEIN"/>
    <property type="match status" value="1"/>
</dbReference>
<keyword evidence="3" id="KW-1185">Reference proteome</keyword>
<feature type="compositionally biased region" description="Basic and acidic residues" evidence="1">
    <location>
        <begin position="88"/>
        <end position="100"/>
    </location>
</feature>
<proteinExistence type="predicted"/>
<dbReference type="PANTHER" id="PTHR33244">
    <property type="entry name" value="INTEGRASE CATALYTIC DOMAIN-CONTAINING PROTEIN-RELATED"/>
    <property type="match status" value="1"/>
</dbReference>
<accession>A0AAN7QB84</accession>
<protein>
    <submittedName>
        <fullName evidence="2">Uncharacterized protein</fullName>
    </submittedName>
</protein>
<sequence>MKKYYDRGARELTDLNEGDVVKVKNFNENKWIDGIVLSKLDQPRSYKVVLTDSRNVIIRNRKHLVLVSKKTCSNKIVDKVLNYEIPHYEESSSNTSKEEQILDNVPNPVHLEPLSRSKSGRTIKAPQKLNL</sequence>
<organism evidence="2 3">
    <name type="scientific">Aquatica leii</name>
    <dbReference type="NCBI Taxonomy" id="1421715"/>
    <lineage>
        <taxon>Eukaryota</taxon>
        <taxon>Metazoa</taxon>
        <taxon>Ecdysozoa</taxon>
        <taxon>Arthropoda</taxon>
        <taxon>Hexapoda</taxon>
        <taxon>Insecta</taxon>
        <taxon>Pterygota</taxon>
        <taxon>Neoptera</taxon>
        <taxon>Endopterygota</taxon>
        <taxon>Coleoptera</taxon>
        <taxon>Polyphaga</taxon>
        <taxon>Elateriformia</taxon>
        <taxon>Elateroidea</taxon>
        <taxon>Lampyridae</taxon>
        <taxon>Luciolinae</taxon>
        <taxon>Aquatica</taxon>
    </lineage>
</organism>
<reference evidence="3" key="1">
    <citation type="submission" date="2023-01" db="EMBL/GenBank/DDBJ databases">
        <title>Key to firefly adult light organ development and bioluminescence: homeobox transcription factors regulate luciferase expression and transportation to peroxisome.</title>
        <authorList>
            <person name="Fu X."/>
        </authorList>
    </citation>
    <scope>NUCLEOTIDE SEQUENCE [LARGE SCALE GENOMIC DNA]</scope>
</reference>
<comment type="caution">
    <text evidence="2">The sequence shown here is derived from an EMBL/GenBank/DDBJ whole genome shotgun (WGS) entry which is preliminary data.</text>
</comment>
<gene>
    <name evidence="2" type="ORF">RN001_002731</name>
</gene>
<evidence type="ECO:0000313" key="3">
    <source>
        <dbReference type="Proteomes" id="UP001353858"/>
    </source>
</evidence>
<evidence type="ECO:0000256" key="1">
    <source>
        <dbReference type="SAM" id="MobiDB-lite"/>
    </source>
</evidence>
<dbReference type="AlphaFoldDB" id="A0AAN7QB84"/>
<name>A0AAN7QB84_9COLE</name>
<evidence type="ECO:0000313" key="2">
    <source>
        <dbReference type="EMBL" id="KAK4886460.1"/>
    </source>
</evidence>
<dbReference type="Proteomes" id="UP001353858">
    <property type="component" value="Unassembled WGS sequence"/>
</dbReference>
<feature type="region of interest" description="Disordered" evidence="1">
    <location>
        <begin position="88"/>
        <end position="131"/>
    </location>
</feature>